<accession>Q2SCT7</accession>
<dbReference type="GO" id="GO:0005840">
    <property type="term" value="C:ribosome"/>
    <property type="evidence" value="ECO:0007669"/>
    <property type="project" value="UniProtKB-KW"/>
</dbReference>
<dbReference type="OrthoDB" id="9798081at2"/>
<dbReference type="PANTHER" id="PTHR43792:SF1">
    <property type="entry name" value="N-ACETYLTRANSFERASE DOMAIN-CONTAINING PROTEIN"/>
    <property type="match status" value="1"/>
</dbReference>
<proteinExistence type="predicted"/>
<gene>
    <name evidence="2" type="ordered locus">HCH_04844</name>
</gene>
<dbReference type="AlphaFoldDB" id="Q2SCT7"/>
<protein>
    <submittedName>
        <fullName evidence="2">Acetyltransferase, including N-acetylases of ribosomal protein</fullName>
    </submittedName>
</protein>
<organism evidence="2 3">
    <name type="scientific">Hahella chejuensis (strain KCTC 2396)</name>
    <dbReference type="NCBI Taxonomy" id="349521"/>
    <lineage>
        <taxon>Bacteria</taxon>
        <taxon>Pseudomonadati</taxon>
        <taxon>Pseudomonadota</taxon>
        <taxon>Gammaproteobacteria</taxon>
        <taxon>Oceanospirillales</taxon>
        <taxon>Hahellaceae</taxon>
        <taxon>Hahella</taxon>
    </lineage>
</organism>
<dbReference type="RefSeq" id="WP_011398602.1">
    <property type="nucleotide sequence ID" value="NC_007645.1"/>
</dbReference>
<keyword evidence="3" id="KW-1185">Reference proteome</keyword>
<dbReference type="GO" id="GO:0016747">
    <property type="term" value="F:acyltransferase activity, transferring groups other than amino-acyl groups"/>
    <property type="evidence" value="ECO:0007669"/>
    <property type="project" value="InterPro"/>
</dbReference>
<reference evidence="2 3" key="1">
    <citation type="journal article" date="2005" name="Nucleic Acids Res.">
        <title>Genomic blueprint of Hahella chejuensis, a marine microbe producing an algicidal agent.</title>
        <authorList>
            <person name="Jeong H."/>
            <person name="Yim J.H."/>
            <person name="Lee C."/>
            <person name="Choi S.-H."/>
            <person name="Park Y.K."/>
            <person name="Yoon S.H."/>
            <person name="Hur C.-G."/>
            <person name="Kang H.-Y."/>
            <person name="Kim D."/>
            <person name="Lee H.H."/>
            <person name="Park K.H."/>
            <person name="Park S.-H."/>
            <person name="Park H.-S."/>
            <person name="Lee H.K."/>
            <person name="Oh T.K."/>
            <person name="Kim J.F."/>
        </authorList>
    </citation>
    <scope>NUCLEOTIDE SEQUENCE [LARGE SCALE GENOMIC DNA]</scope>
    <source>
        <strain evidence="2 3">KCTC 2396</strain>
    </source>
</reference>
<dbReference type="Pfam" id="PF13302">
    <property type="entry name" value="Acetyltransf_3"/>
    <property type="match status" value="1"/>
</dbReference>
<keyword evidence="2" id="KW-0687">Ribonucleoprotein</keyword>
<keyword evidence="2" id="KW-0689">Ribosomal protein</keyword>
<dbReference type="PANTHER" id="PTHR43792">
    <property type="entry name" value="GNAT FAMILY, PUTATIVE (AFU_ORTHOLOGUE AFUA_3G00765)-RELATED-RELATED"/>
    <property type="match status" value="1"/>
</dbReference>
<evidence type="ECO:0000313" key="2">
    <source>
        <dbReference type="EMBL" id="ABC31537.1"/>
    </source>
</evidence>
<dbReference type="InterPro" id="IPR016181">
    <property type="entry name" value="Acyl_CoA_acyltransferase"/>
</dbReference>
<dbReference type="STRING" id="349521.HCH_04844"/>
<dbReference type="KEGG" id="hch:HCH_04844"/>
<dbReference type="SUPFAM" id="SSF55729">
    <property type="entry name" value="Acyl-CoA N-acyltransferases (Nat)"/>
    <property type="match status" value="1"/>
</dbReference>
<name>Q2SCT7_HAHCH</name>
<keyword evidence="2" id="KW-0808">Transferase</keyword>
<feature type="domain" description="N-acetyltransferase" evidence="1">
    <location>
        <begin position="7"/>
        <end position="169"/>
    </location>
</feature>
<dbReference type="EMBL" id="CP000155">
    <property type="protein sequence ID" value="ABC31537.1"/>
    <property type="molecule type" value="Genomic_DNA"/>
</dbReference>
<sequence length="172" mass="19226">MIETSRLILRPIESTDLPFFKDFLSCPVSTRFLPNEGPYSPEQIASYVRNRVEHWKHGFGSFMIIGKSSTEYVGYVGVEESPFAGCFDLRYGVARDHAGHGFAKEAAIACIEYALGREEFDQVYGVSKEENQASVAILQKLGMTPAPDARLYDADGLLTFAISAARFYELYD</sequence>
<evidence type="ECO:0000313" key="3">
    <source>
        <dbReference type="Proteomes" id="UP000000238"/>
    </source>
</evidence>
<dbReference type="InterPro" id="IPR051531">
    <property type="entry name" value="N-acetyltransferase"/>
</dbReference>
<evidence type="ECO:0000259" key="1">
    <source>
        <dbReference type="PROSITE" id="PS51186"/>
    </source>
</evidence>
<dbReference type="InterPro" id="IPR000182">
    <property type="entry name" value="GNAT_dom"/>
</dbReference>
<dbReference type="Gene3D" id="3.40.630.30">
    <property type="match status" value="1"/>
</dbReference>
<dbReference type="PROSITE" id="PS51186">
    <property type="entry name" value="GNAT"/>
    <property type="match status" value="1"/>
</dbReference>
<dbReference type="Proteomes" id="UP000000238">
    <property type="component" value="Chromosome"/>
</dbReference>
<dbReference type="eggNOG" id="COG1670">
    <property type="taxonomic scope" value="Bacteria"/>
</dbReference>
<dbReference type="HOGENOM" id="CLU_013985_3_1_6"/>